<dbReference type="Proteomes" id="UP000029738">
    <property type="component" value="Unassembled WGS sequence"/>
</dbReference>
<evidence type="ECO:0000313" key="2">
    <source>
        <dbReference type="Proteomes" id="UP000029738"/>
    </source>
</evidence>
<dbReference type="EMBL" id="JHEG04000001">
    <property type="protein sequence ID" value="KAF3889875.1"/>
    <property type="molecule type" value="Genomic_DNA"/>
</dbReference>
<sequence>MLLTEEKVYQVADVIPYIYQLKEEFEKSRLVQYMQQETTPVEERLNFAPYFAYFANSFSDLSAYIIPYENPDTDLKKKINQHTKEDMCHNGLFLQDMQLFEEKFHDFTFTKCLEFLWDEKIKHSRILSFGITKLTYLASEPSLRYCLIRIIEELGNTFFQISHKCKIGERESKYFGHIHLGYEPGHLHVEDEKLFESQKLTSEQYELAKQIVRECFTLFFNMMEEIYERTLERKFC</sequence>
<dbReference type="AlphaFoldDB" id="A0A8S9TBT9"/>
<gene>
    <name evidence="1" type="ORF">DA73_0400033710</name>
</gene>
<comment type="caution">
    <text evidence="1">The sequence shown here is derived from an EMBL/GenBank/DDBJ whole genome shotgun (WGS) entry which is preliminary data.</text>
</comment>
<protein>
    <submittedName>
        <fullName evidence="1">Uncharacterized protein</fullName>
    </submittedName>
</protein>
<reference evidence="1" key="2">
    <citation type="submission" date="2019-11" db="EMBL/GenBank/DDBJ databases">
        <title>Improved Assembly of Tolypothrix boutellei genome.</title>
        <authorList>
            <person name="Sarangi A.N."/>
            <person name="Mukherjee M."/>
            <person name="Ghosh S."/>
            <person name="Singh D."/>
            <person name="Das A."/>
            <person name="Kant S."/>
            <person name="Prusty A."/>
            <person name="Tripathy S."/>
        </authorList>
    </citation>
    <scope>NUCLEOTIDE SEQUENCE</scope>
    <source>
        <strain evidence="1">VB521301</strain>
    </source>
</reference>
<name>A0A8S9TBT9_9CYAN</name>
<organism evidence="1 2">
    <name type="scientific">Tolypothrix bouteillei VB521301</name>
    <dbReference type="NCBI Taxonomy" id="1479485"/>
    <lineage>
        <taxon>Bacteria</taxon>
        <taxon>Bacillati</taxon>
        <taxon>Cyanobacteriota</taxon>
        <taxon>Cyanophyceae</taxon>
        <taxon>Nostocales</taxon>
        <taxon>Tolypothrichaceae</taxon>
        <taxon>Tolypothrix</taxon>
    </lineage>
</organism>
<proteinExistence type="predicted"/>
<accession>A0A8S9TBT9</accession>
<reference evidence="1" key="1">
    <citation type="journal article" date="2015" name="Genome Announc.">
        <title>Draft Genome Sequence of Tolypothrix boutellei Strain VB521301.</title>
        <authorList>
            <person name="Chandrababunaidu M.M."/>
            <person name="Singh D."/>
            <person name="Sen D."/>
            <person name="Bhan S."/>
            <person name="Das S."/>
            <person name="Gupta A."/>
            <person name="Adhikary S.P."/>
            <person name="Tripathy S."/>
        </authorList>
    </citation>
    <scope>NUCLEOTIDE SEQUENCE</scope>
    <source>
        <strain evidence="1">VB521301</strain>
    </source>
</reference>
<keyword evidence="2" id="KW-1185">Reference proteome</keyword>
<dbReference type="Gene3D" id="1.20.910.10">
    <property type="entry name" value="Heme oxygenase-like"/>
    <property type="match status" value="1"/>
</dbReference>
<evidence type="ECO:0000313" key="1">
    <source>
        <dbReference type="EMBL" id="KAF3889875.1"/>
    </source>
</evidence>
<dbReference type="InterPro" id="IPR016084">
    <property type="entry name" value="Haem_Oase-like_multi-hlx"/>
</dbReference>
<dbReference type="RefSeq" id="WP_167844804.1">
    <property type="nucleotide sequence ID" value="NZ_JHEG04000001.1"/>
</dbReference>